<keyword evidence="1" id="KW-0862">Zinc</keyword>
<dbReference type="SUPFAM" id="SSF57667">
    <property type="entry name" value="beta-beta-alpha zinc fingers"/>
    <property type="match status" value="1"/>
</dbReference>
<evidence type="ECO:0000313" key="5">
    <source>
        <dbReference type="EMBL" id="AYV76329.1"/>
    </source>
</evidence>
<keyword evidence="1" id="KW-0863">Zinc-finger</keyword>
<protein>
    <recommendedName>
        <fullName evidence="4">C2H2-type domain-containing protein</fullName>
    </recommendedName>
</protein>
<gene>
    <name evidence="5" type="ORF">Terrestrivirus5_151</name>
</gene>
<dbReference type="Pfam" id="PF00096">
    <property type="entry name" value="zf-C2H2"/>
    <property type="match status" value="1"/>
</dbReference>
<sequence length="357" mass="42764">MVTYKCQTCNKEFKQKCDYDRHINKKFPCQNEAKNSHDEPKKVEVSQKKEKNKKNVFAYSVQELDVIQCNYCNRLFTLKSSLNKHLKDRCKIKKEDTNTKEEIYQSLLKQMKELEENNKKQLQIIEENSKKRLQIMEENNKKLEENQKQLMEENKQLKKEISIKKNSINGNNINSNNTTNTTNNTTNNTNNQQNNIKNLQINLIAHGKEDLSFITEDRLKKILYKGFKSIENLTEIVHFDKNRPQNHNVYISNIKDSYVMMYNGEDWKLMDREKCLGDMYDEKSDYLVEKFEELENKLDEQTMKRFGNFLSKRDDDKIIEQTKKEIKLILYNNRKIPEETRRLLRLNDENIIDEICE</sequence>
<dbReference type="InterPro" id="IPR013087">
    <property type="entry name" value="Znf_C2H2_type"/>
</dbReference>
<dbReference type="GO" id="GO:0008270">
    <property type="term" value="F:zinc ion binding"/>
    <property type="evidence" value="ECO:0007669"/>
    <property type="project" value="UniProtKB-KW"/>
</dbReference>
<dbReference type="PROSITE" id="PS50157">
    <property type="entry name" value="ZINC_FINGER_C2H2_2"/>
    <property type="match status" value="2"/>
</dbReference>
<reference evidence="5" key="1">
    <citation type="submission" date="2018-10" db="EMBL/GenBank/DDBJ databases">
        <title>Hidden diversity of soil giant viruses.</title>
        <authorList>
            <person name="Schulz F."/>
            <person name="Alteio L."/>
            <person name="Goudeau D."/>
            <person name="Ryan E.M."/>
            <person name="Malmstrom R.R."/>
            <person name="Blanchard J."/>
            <person name="Woyke T."/>
        </authorList>
    </citation>
    <scope>NUCLEOTIDE SEQUENCE</scope>
    <source>
        <strain evidence="5">TEV1</strain>
    </source>
</reference>
<dbReference type="InterPro" id="IPR036236">
    <property type="entry name" value="Znf_C2H2_sf"/>
</dbReference>
<feature type="region of interest" description="Disordered" evidence="3">
    <location>
        <begin position="167"/>
        <end position="193"/>
    </location>
</feature>
<accession>A0A3G4ZSB7</accession>
<keyword evidence="2" id="KW-0175">Coiled coil</keyword>
<organism evidence="5">
    <name type="scientific">Terrestrivirus sp</name>
    <dbReference type="NCBI Taxonomy" id="2487775"/>
    <lineage>
        <taxon>Viruses</taxon>
        <taxon>Varidnaviria</taxon>
        <taxon>Bamfordvirae</taxon>
        <taxon>Nucleocytoviricota</taxon>
        <taxon>Megaviricetes</taxon>
        <taxon>Imitervirales</taxon>
        <taxon>Mimiviridae</taxon>
        <taxon>Klosneuvirinae</taxon>
    </lineage>
</organism>
<feature type="coiled-coil region" evidence="2">
    <location>
        <begin position="97"/>
        <end position="167"/>
    </location>
</feature>
<feature type="domain" description="C2H2-type" evidence="4">
    <location>
        <begin position="67"/>
        <end position="94"/>
    </location>
</feature>
<name>A0A3G4ZSB7_9VIRU</name>
<proteinExistence type="predicted"/>
<evidence type="ECO:0000259" key="4">
    <source>
        <dbReference type="PROSITE" id="PS50157"/>
    </source>
</evidence>
<evidence type="ECO:0000256" key="2">
    <source>
        <dbReference type="SAM" id="Coils"/>
    </source>
</evidence>
<evidence type="ECO:0000256" key="3">
    <source>
        <dbReference type="SAM" id="MobiDB-lite"/>
    </source>
</evidence>
<feature type="domain" description="C2H2-type" evidence="4">
    <location>
        <begin position="4"/>
        <end position="42"/>
    </location>
</feature>
<dbReference type="Gene3D" id="3.30.160.60">
    <property type="entry name" value="Classic Zinc Finger"/>
    <property type="match status" value="1"/>
</dbReference>
<dbReference type="EMBL" id="MK071983">
    <property type="protein sequence ID" value="AYV76329.1"/>
    <property type="molecule type" value="Genomic_DNA"/>
</dbReference>
<keyword evidence="1" id="KW-0479">Metal-binding</keyword>
<evidence type="ECO:0000256" key="1">
    <source>
        <dbReference type="PROSITE-ProRule" id="PRU00042"/>
    </source>
</evidence>